<sequence length="218" mass="25969">MCEKCFDKEIFKFESESDFIAFEKSLNQKAKFLKLINSKHEYLNDFHYTYTCENCKQNWWLSIPDNAWRGYFLTEKNAEDHIKNIRSSDKKKKNGCLILLAFFFIIVMISLMNSCVGSSQKFDKIKWNEREDGFYLYREEMIGDLTENYLKKGTTYKKIISLLGAPQNLNDEIERTISYELMTDYGWDIDPVEVKTLKIKISKDSTQNSFKIEHWKKQ</sequence>
<protein>
    <submittedName>
        <fullName evidence="2">Uncharacterized protein</fullName>
    </submittedName>
</protein>
<dbReference type="EMBL" id="FODN01000006">
    <property type="protein sequence ID" value="SEO36824.1"/>
    <property type="molecule type" value="Genomic_DNA"/>
</dbReference>
<evidence type="ECO:0000256" key="1">
    <source>
        <dbReference type="SAM" id="Phobius"/>
    </source>
</evidence>
<feature type="transmembrane region" description="Helical" evidence="1">
    <location>
        <begin position="95"/>
        <end position="112"/>
    </location>
</feature>
<evidence type="ECO:0000313" key="2">
    <source>
        <dbReference type="EMBL" id="SEO36824.1"/>
    </source>
</evidence>
<dbReference type="AlphaFoldDB" id="A0A1H8P4Y6"/>
<keyword evidence="1" id="KW-0472">Membrane</keyword>
<proteinExistence type="predicted"/>
<gene>
    <name evidence="2" type="ORF">SAMN04487942_2538</name>
</gene>
<accession>A0A1H8P4Y6</accession>
<dbReference type="Proteomes" id="UP000198657">
    <property type="component" value="Unassembled WGS sequence"/>
</dbReference>
<organism evidence="2 3">
    <name type="scientific">Flavobacterium sinopsychrotolerans</name>
    <dbReference type="NCBI Taxonomy" id="604089"/>
    <lineage>
        <taxon>Bacteria</taxon>
        <taxon>Pseudomonadati</taxon>
        <taxon>Bacteroidota</taxon>
        <taxon>Flavobacteriia</taxon>
        <taxon>Flavobacteriales</taxon>
        <taxon>Flavobacteriaceae</taxon>
        <taxon>Flavobacterium</taxon>
    </lineage>
</organism>
<evidence type="ECO:0000313" key="3">
    <source>
        <dbReference type="Proteomes" id="UP000198657"/>
    </source>
</evidence>
<keyword evidence="1" id="KW-0812">Transmembrane</keyword>
<name>A0A1H8P4Y6_9FLAO</name>
<keyword evidence="1" id="KW-1133">Transmembrane helix</keyword>
<reference evidence="3" key="1">
    <citation type="submission" date="2016-10" db="EMBL/GenBank/DDBJ databases">
        <authorList>
            <person name="Varghese N."/>
            <person name="Submissions S."/>
        </authorList>
    </citation>
    <scope>NUCLEOTIDE SEQUENCE [LARGE SCALE GENOMIC DNA]</scope>
    <source>
        <strain evidence="3">CGMCC 1.8704</strain>
    </source>
</reference>
<dbReference type="RefSeq" id="WP_091171837.1">
    <property type="nucleotide sequence ID" value="NZ_CBCSFM010000006.1"/>
</dbReference>
<dbReference type="OrthoDB" id="1448523at2"/>
<keyword evidence="3" id="KW-1185">Reference proteome</keyword>